<dbReference type="Gene3D" id="3.40.50.720">
    <property type="entry name" value="NAD(P)-binding Rossmann-like Domain"/>
    <property type="match status" value="1"/>
</dbReference>
<sequence length="56" mass="5975">MCTQPVPEDLAALAALADAGRLTVHIDRVLPPAEAVDALRRSQTGRGRRKIVLDIG</sequence>
<evidence type="ECO:0000313" key="2">
    <source>
        <dbReference type="Proteomes" id="UP001249394"/>
    </source>
</evidence>
<name>A0ABY9U169_STRVL</name>
<keyword evidence="2" id="KW-1185">Reference proteome</keyword>
<accession>A0ABY9U169</accession>
<dbReference type="EMBL" id="CP134213">
    <property type="protein sequence ID" value="WND16001.1"/>
    <property type="molecule type" value="Genomic_DNA"/>
</dbReference>
<protein>
    <submittedName>
        <fullName evidence="1">Zinc-binding dehydrogenase</fullName>
    </submittedName>
</protein>
<dbReference type="Proteomes" id="UP001249394">
    <property type="component" value="Chromosome"/>
</dbReference>
<dbReference type="Gene3D" id="3.90.180.10">
    <property type="entry name" value="Medium-chain alcohol dehydrogenases, catalytic domain"/>
    <property type="match status" value="1"/>
</dbReference>
<reference evidence="1 2" key="1">
    <citation type="submission" date="2023-09" db="EMBL/GenBank/DDBJ databases">
        <title>The genome sequence of Streptomyces anthocyanicus.</title>
        <authorList>
            <person name="Mo P."/>
        </authorList>
    </citation>
    <scope>NUCLEOTIDE SEQUENCE [LARGE SCALE GENOMIC DNA]</scope>
    <source>
        <strain evidence="1 2">JCM 4387</strain>
    </source>
</reference>
<evidence type="ECO:0000313" key="1">
    <source>
        <dbReference type="EMBL" id="WND16001.1"/>
    </source>
</evidence>
<dbReference type="Pfam" id="PF13602">
    <property type="entry name" value="ADH_zinc_N_2"/>
    <property type="match status" value="1"/>
</dbReference>
<gene>
    <name evidence="1" type="ORF">RI060_00910</name>
</gene>
<proteinExistence type="predicted"/>
<organism evidence="1 2">
    <name type="scientific">Streptomyces violaceus</name>
    <name type="common">Streptomyces venezuelae</name>
    <dbReference type="NCBI Taxonomy" id="1936"/>
    <lineage>
        <taxon>Bacteria</taxon>
        <taxon>Bacillati</taxon>
        <taxon>Actinomycetota</taxon>
        <taxon>Actinomycetes</taxon>
        <taxon>Kitasatosporales</taxon>
        <taxon>Streptomycetaceae</taxon>
        <taxon>Streptomyces</taxon>
    </lineage>
</organism>